<comment type="similarity">
    <text evidence="2 11 12">Belongs to the RNA polymerase beta' chain family.</text>
</comment>
<comment type="cofactor">
    <cofactor evidence="11">
        <name>Mg(2+)</name>
        <dbReference type="ChEBI" id="CHEBI:18420"/>
    </cofactor>
    <text evidence="11">Binds 1 Mg(2+) ion per subunit.</text>
</comment>
<dbReference type="CDD" id="cd02655">
    <property type="entry name" value="RNAP_beta'_C"/>
    <property type="match status" value="1"/>
</dbReference>
<evidence type="ECO:0000256" key="1">
    <source>
        <dbReference type="ARBA" id="ARBA00004026"/>
    </source>
</evidence>
<evidence type="ECO:0000256" key="10">
    <source>
        <dbReference type="ARBA" id="ARBA00048552"/>
    </source>
</evidence>
<dbReference type="HAMAP" id="MF_01322">
    <property type="entry name" value="RNApol_bact_RpoC"/>
    <property type="match status" value="1"/>
</dbReference>
<dbReference type="InterPro" id="IPR006592">
    <property type="entry name" value="RNA_pol_N"/>
</dbReference>
<feature type="region of interest" description="Disordered" evidence="13">
    <location>
        <begin position="299"/>
        <end position="319"/>
    </location>
</feature>
<evidence type="ECO:0000313" key="17">
    <source>
        <dbReference type="Proteomes" id="UP001299409"/>
    </source>
</evidence>
<dbReference type="InterPro" id="IPR007083">
    <property type="entry name" value="RNA_pol_Rpb1_4"/>
</dbReference>
<dbReference type="InterPro" id="IPR007081">
    <property type="entry name" value="RNA_pol_Rpb1_5"/>
</dbReference>
<dbReference type="EC" id="2.7.7.6" evidence="11"/>
<feature type="binding site" evidence="11">
    <location>
        <position position="864"/>
    </location>
    <ligand>
        <name>Zn(2+)</name>
        <dbReference type="ChEBI" id="CHEBI:29105"/>
        <label>2</label>
    </ligand>
</feature>
<dbReference type="InterPro" id="IPR044893">
    <property type="entry name" value="RNA_pol_Rpb1_clamp_domain"/>
</dbReference>
<feature type="binding site" evidence="11">
    <location>
        <position position="790"/>
    </location>
    <ligand>
        <name>Zn(2+)</name>
        <dbReference type="ChEBI" id="CHEBI:29105"/>
        <label>2</label>
    </ligand>
</feature>
<dbReference type="FunFam" id="1.10.150.390:FF:000002">
    <property type="entry name" value="DNA-directed RNA polymerase subunit beta"/>
    <property type="match status" value="1"/>
</dbReference>
<feature type="binding site" evidence="11">
    <location>
        <position position="451"/>
    </location>
    <ligand>
        <name>Mg(2+)</name>
        <dbReference type="ChEBI" id="CHEBI:18420"/>
    </ligand>
</feature>
<evidence type="ECO:0000313" key="15">
    <source>
        <dbReference type="EMBL" id="MCB5446743.1"/>
    </source>
</evidence>
<dbReference type="EMBL" id="JAJBMB010000011">
    <property type="protein sequence ID" value="MCB5446743.1"/>
    <property type="molecule type" value="Genomic_DNA"/>
</dbReference>
<keyword evidence="4 11" id="KW-0808">Transferase</keyword>
<dbReference type="Gene3D" id="1.10.132.30">
    <property type="match status" value="1"/>
</dbReference>
<reference evidence="15 17" key="2">
    <citation type="submission" date="2021-10" db="EMBL/GenBank/DDBJ databases">
        <title>Collection of gut derived symbiotic bacterial strains cultured from healthy donors.</title>
        <authorList>
            <person name="Lin H."/>
            <person name="Littmann E."/>
            <person name="Claire K."/>
            <person name="Pamer E."/>
        </authorList>
    </citation>
    <scope>NUCLEOTIDE SEQUENCE [LARGE SCALE GENOMIC DNA]</scope>
    <source>
        <strain evidence="15 17">MSK.17.68</strain>
    </source>
</reference>
<dbReference type="Gene3D" id="1.10.1790.20">
    <property type="match status" value="1"/>
</dbReference>
<dbReference type="Pfam" id="PF05000">
    <property type="entry name" value="RNA_pol_Rpb1_4"/>
    <property type="match status" value="1"/>
</dbReference>
<dbReference type="AlphaFoldDB" id="A0A6N2Y4J4"/>
<feature type="binding site" evidence="11">
    <location>
        <position position="78"/>
    </location>
    <ligand>
        <name>Zn(2+)</name>
        <dbReference type="ChEBI" id="CHEBI:29105"/>
        <label>1</label>
    </ligand>
</feature>
<feature type="binding site" evidence="11">
    <location>
        <position position="874"/>
    </location>
    <ligand>
        <name>Zn(2+)</name>
        <dbReference type="ChEBI" id="CHEBI:29105"/>
        <label>2</label>
    </ligand>
</feature>
<evidence type="ECO:0000256" key="7">
    <source>
        <dbReference type="ARBA" id="ARBA00022833"/>
    </source>
</evidence>
<keyword evidence="6 11" id="KW-0479">Metal-binding</keyword>
<evidence type="ECO:0000256" key="13">
    <source>
        <dbReference type="SAM" id="MobiDB-lite"/>
    </source>
</evidence>
<dbReference type="GO" id="GO:0003899">
    <property type="term" value="F:DNA-directed RNA polymerase activity"/>
    <property type="evidence" value="ECO:0007669"/>
    <property type="project" value="UniProtKB-UniRule"/>
</dbReference>
<dbReference type="GO" id="GO:0000428">
    <property type="term" value="C:DNA-directed RNA polymerase complex"/>
    <property type="evidence" value="ECO:0007669"/>
    <property type="project" value="UniProtKB-KW"/>
</dbReference>
<feature type="domain" description="RNA polymerase N-terminal" evidence="14">
    <location>
        <begin position="224"/>
        <end position="503"/>
    </location>
</feature>
<dbReference type="GO" id="GO:0008270">
    <property type="term" value="F:zinc ion binding"/>
    <property type="evidence" value="ECO:0007669"/>
    <property type="project" value="UniProtKB-UniRule"/>
</dbReference>
<evidence type="ECO:0000259" key="14">
    <source>
        <dbReference type="SMART" id="SM00663"/>
    </source>
</evidence>
<dbReference type="InterPro" id="IPR045867">
    <property type="entry name" value="DNA-dir_RpoC_beta_prime"/>
</dbReference>
<keyword evidence="8 11" id="KW-0460">Magnesium</keyword>
<dbReference type="GO" id="GO:0006351">
    <property type="term" value="P:DNA-templated transcription"/>
    <property type="evidence" value="ECO:0007669"/>
    <property type="project" value="UniProtKB-UniRule"/>
</dbReference>
<evidence type="ECO:0000256" key="6">
    <source>
        <dbReference type="ARBA" id="ARBA00022723"/>
    </source>
</evidence>
<keyword evidence="17" id="KW-1185">Reference proteome</keyword>
<comment type="subunit">
    <text evidence="11">The RNAP catalytic core consists of 2 alpha, 1 beta, 1 beta' and 1 omega subunit. When a sigma factor is associated with the core the holoenzyme is formed, which can initiate transcription.</text>
</comment>
<comment type="catalytic activity">
    <reaction evidence="10 11 12">
        <text>RNA(n) + a ribonucleoside 5'-triphosphate = RNA(n+1) + diphosphate</text>
        <dbReference type="Rhea" id="RHEA:21248"/>
        <dbReference type="Rhea" id="RHEA-COMP:14527"/>
        <dbReference type="Rhea" id="RHEA-COMP:17342"/>
        <dbReference type="ChEBI" id="CHEBI:33019"/>
        <dbReference type="ChEBI" id="CHEBI:61557"/>
        <dbReference type="ChEBI" id="CHEBI:140395"/>
        <dbReference type="EC" id="2.7.7.6"/>
    </reaction>
</comment>
<feature type="binding site" evidence="11">
    <location>
        <position position="871"/>
    </location>
    <ligand>
        <name>Zn(2+)</name>
        <dbReference type="ChEBI" id="CHEBI:29105"/>
        <label>2</label>
    </ligand>
</feature>
<dbReference type="GO" id="GO:0000287">
    <property type="term" value="F:magnesium ion binding"/>
    <property type="evidence" value="ECO:0007669"/>
    <property type="project" value="UniProtKB-UniRule"/>
</dbReference>
<dbReference type="Pfam" id="PF04998">
    <property type="entry name" value="RNA_pol_Rpb1_5"/>
    <property type="match status" value="1"/>
</dbReference>
<organism evidence="16">
    <name type="scientific">Intestinibacter bartlettii</name>
    <dbReference type="NCBI Taxonomy" id="261299"/>
    <lineage>
        <taxon>Bacteria</taxon>
        <taxon>Bacillati</taxon>
        <taxon>Bacillota</taxon>
        <taxon>Clostridia</taxon>
        <taxon>Peptostreptococcales</taxon>
        <taxon>Peptostreptococcaceae</taxon>
        <taxon>Intestinibacter</taxon>
    </lineage>
</organism>
<proteinExistence type="inferred from homology"/>
<dbReference type="InterPro" id="IPR012754">
    <property type="entry name" value="DNA-dir_RpoC_beta_prime_bact"/>
</dbReference>
<dbReference type="InterPro" id="IPR000722">
    <property type="entry name" value="RNA_pol_asu"/>
</dbReference>
<dbReference type="PANTHER" id="PTHR19376">
    <property type="entry name" value="DNA-DIRECTED RNA POLYMERASE"/>
    <property type="match status" value="1"/>
</dbReference>
<dbReference type="Gene3D" id="1.10.40.90">
    <property type="match status" value="1"/>
</dbReference>
<evidence type="ECO:0000256" key="11">
    <source>
        <dbReference type="HAMAP-Rule" id="MF_01322"/>
    </source>
</evidence>
<keyword evidence="3 11" id="KW-0240">DNA-directed RNA polymerase</keyword>
<dbReference type="InterPro" id="IPR042102">
    <property type="entry name" value="RNA_pol_Rpb1_3_sf"/>
</dbReference>
<dbReference type="Gene3D" id="2.40.50.100">
    <property type="match status" value="1"/>
</dbReference>
<dbReference type="PANTHER" id="PTHR19376:SF54">
    <property type="entry name" value="DNA-DIRECTED RNA POLYMERASE SUBUNIT BETA"/>
    <property type="match status" value="1"/>
</dbReference>
<dbReference type="RefSeq" id="WP_007285280.1">
    <property type="nucleotide sequence ID" value="NZ_CABIXZ010000011.1"/>
</dbReference>
<keyword evidence="5 11" id="KW-0548">Nucleotidyltransferase</keyword>
<dbReference type="GeneID" id="89563782"/>
<dbReference type="Pfam" id="PF04983">
    <property type="entry name" value="RNA_pol_Rpb1_3"/>
    <property type="match status" value="1"/>
</dbReference>
<gene>
    <name evidence="11 16" type="primary">rpoC</name>
    <name evidence="16" type="ORF">IBLFYP30_00720</name>
    <name evidence="15" type="ORF">LIP50_11065</name>
</gene>
<evidence type="ECO:0000256" key="8">
    <source>
        <dbReference type="ARBA" id="ARBA00022842"/>
    </source>
</evidence>
<evidence type="ECO:0000256" key="5">
    <source>
        <dbReference type="ARBA" id="ARBA00022695"/>
    </source>
</evidence>
<feature type="binding site" evidence="11">
    <location>
        <position position="62"/>
    </location>
    <ligand>
        <name>Zn(2+)</name>
        <dbReference type="ChEBI" id="CHEBI:29105"/>
        <label>1</label>
    </ligand>
</feature>
<dbReference type="SUPFAM" id="SSF64484">
    <property type="entry name" value="beta and beta-prime subunits of DNA dependent RNA-polymerase"/>
    <property type="match status" value="1"/>
</dbReference>
<feature type="binding site" evidence="11">
    <location>
        <position position="60"/>
    </location>
    <ligand>
        <name>Zn(2+)</name>
        <dbReference type="ChEBI" id="CHEBI:29105"/>
        <label>1</label>
    </ligand>
</feature>
<comment type="cofactor">
    <cofactor evidence="11">
        <name>Zn(2+)</name>
        <dbReference type="ChEBI" id="CHEBI:29105"/>
    </cofactor>
    <text evidence="11">Binds 2 Zn(2+) ions per subunit.</text>
</comment>
<sequence>MFELNNFESIKIGLASPERIREWSRGEVKKPETINYRTLKPEKDGLFCERIFGPQKDWECHCGKYRRVRYKGVVCDRCGVEVTKSKVRRERMGHIELAAPMSHIWYFKGIPSRMGLLLDMSPRSLEKILYFASYVVIDPGETGLNEKQLLTEKEFRSNYEKYGNTFEVGMGAEAVKKLLMRIDLEQESKLLRDDLKDSTGQKRVRTIRRLEVVEAFKKSGNKPEWMILEAIPVIPPDLRPMVQLDGGRFATSDLNDLYRRVINRNNRLKRLLELGAPDIIVRNEKRMLQEAVDALIDNGRRGRPVTGPGNRPLKSLSDMLKGKQGRFRQNLLGKRVDYSGRSVIVVGPDLKFYQCGIPRKMALELFKPFVMDKLVKEGYAHNIKSAKSLVEKVKPEVWDVLEEVIKSHPVLLNRAPTLHRLGIQAFEPVLVEGKAIRLHPLACTAYNADFDGDQMAVHVPLSVEAQAEARFLMLSVNNILAPKDGSPITTPSQDMVLGCYYLTIESQGGEKGTGTVFKDFNELMMAYQTKAVELHSTVKMRIVLEDGRVGITESTVGRFIFNENIPQDLGFVNREEDPFGLEINYLVDKKALGKIIDKCFRRHGNTITAEVLDHIKSLGFKYSTIGGITVAVADMKIPETKKDLIKDAEVQVEKYEKVFRRGLISDEERYEKVIDTWTKTTEKVTDELMNGLERMNNIYIMAHSGARGSKNQIRQLAGMRGLMANASGKTVEIPVKSNFREGLSVMEYFTSSHGARKGLADTALRTADSGYLTRRLVDVSQDVIVRDFDCGTTETTEIFAITDGSEAIEDLYDRIVGRYTIDAILHPETGEVLVEADTMIQEDDAEAIINAGIERVNIRTVLNCKTHHGVCSKCYGRNLATGKEVHIGEAVGIIAAQSIGEPGTQLTMRTFHTGGVAGGDITQGLPRVEELFEARKPKGLAIISEITGRVEIDETGKRKEVIVIPKEGEREVYQIPYGSRIRVKQGQLVEAGDPLTQGSINPHDIVRVKGIGGVQEYIVKEVQRVYRLQGVDINDKHIEVIVRQMLSKVKVEDPGDTDLLPGGYEDVLTFQECNEEAESKGLRPAIAKRVLLGITKASLATDSFLSAASFQETTRVLTEAAIKGKEDHLIGLKENVILGKLIPAGTGMKKYRNIAVEKVEEESL</sequence>
<dbReference type="Pfam" id="PF00623">
    <property type="entry name" value="RNA_pol_Rpb1_2"/>
    <property type="match status" value="1"/>
</dbReference>
<dbReference type="Pfam" id="PF04997">
    <property type="entry name" value="RNA_pol_Rpb1_1"/>
    <property type="match status" value="1"/>
</dbReference>
<dbReference type="Gene3D" id="2.40.40.20">
    <property type="match status" value="1"/>
</dbReference>
<feature type="binding site" evidence="11">
    <location>
        <position position="449"/>
    </location>
    <ligand>
        <name>Mg(2+)</name>
        <dbReference type="ChEBI" id="CHEBI:18420"/>
    </ligand>
</feature>
<feature type="binding site" evidence="11">
    <location>
        <position position="75"/>
    </location>
    <ligand>
        <name>Zn(2+)</name>
        <dbReference type="ChEBI" id="CHEBI:29105"/>
        <label>1</label>
    </ligand>
</feature>
<reference evidence="16" key="1">
    <citation type="submission" date="2019-11" db="EMBL/GenBank/DDBJ databases">
        <authorList>
            <person name="Feng L."/>
        </authorList>
    </citation>
    <scope>NUCLEOTIDE SEQUENCE</scope>
    <source>
        <strain evidence="16">IbartlettiiLFYP30</strain>
    </source>
</reference>
<dbReference type="InterPro" id="IPR038120">
    <property type="entry name" value="Rpb1_funnel_sf"/>
</dbReference>
<dbReference type="FunFam" id="4.10.860.120:FF:000001">
    <property type="entry name" value="DNA-directed RNA polymerase subunit beta"/>
    <property type="match status" value="1"/>
</dbReference>
<evidence type="ECO:0000256" key="4">
    <source>
        <dbReference type="ARBA" id="ARBA00022679"/>
    </source>
</evidence>
<dbReference type="Proteomes" id="UP001299409">
    <property type="component" value="Unassembled WGS sequence"/>
</dbReference>
<protein>
    <recommendedName>
        <fullName evidence="11">DNA-directed RNA polymerase subunit beta'</fullName>
        <shortName evidence="11">RNAP subunit beta'</shortName>
        <ecNumber evidence="11">2.7.7.6</ecNumber>
    </recommendedName>
    <alternativeName>
        <fullName evidence="11">RNA polymerase subunit beta'</fullName>
    </alternativeName>
    <alternativeName>
        <fullName evidence="11">Transcriptase subunit beta'</fullName>
    </alternativeName>
</protein>
<dbReference type="EMBL" id="CACRUE010000003">
    <property type="protein sequence ID" value="VYT61654.1"/>
    <property type="molecule type" value="Genomic_DNA"/>
</dbReference>
<feature type="binding site" evidence="11">
    <location>
        <position position="453"/>
    </location>
    <ligand>
        <name>Mg(2+)</name>
        <dbReference type="ChEBI" id="CHEBI:18420"/>
    </ligand>
</feature>
<dbReference type="InterPro" id="IPR007080">
    <property type="entry name" value="RNA_pol_Rpb1_1"/>
</dbReference>
<name>A0A6N2Y4J4_9FIRM</name>
<dbReference type="Gene3D" id="4.10.860.120">
    <property type="entry name" value="RNA polymerase II, clamp domain"/>
    <property type="match status" value="1"/>
</dbReference>
<accession>A0A6N2Y4J4</accession>
<dbReference type="NCBIfam" id="TIGR02386">
    <property type="entry name" value="rpoC_TIGR"/>
    <property type="match status" value="1"/>
</dbReference>
<dbReference type="InterPro" id="IPR007066">
    <property type="entry name" value="RNA_pol_Rpb1_3"/>
</dbReference>
<evidence type="ECO:0000256" key="2">
    <source>
        <dbReference type="ARBA" id="ARBA00006460"/>
    </source>
</evidence>
<comment type="function">
    <text evidence="1 11 12">DNA-dependent RNA polymerase catalyzes the transcription of DNA into RNA using the four ribonucleoside triphosphates as substrates.</text>
</comment>
<evidence type="ECO:0000256" key="12">
    <source>
        <dbReference type="RuleBase" id="RU004279"/>
    </source>
</evidence>
<evidence type="ECO:0000313" key="16">
    <source>
        <dbReference type="EMBL" id="VYT61654.1"/>
    </source>
</evidence>
<dbReference type="CDD" id="cd01609">
    <property type="entry name" value="RNAP_beta'_N"/>
    <property type="match status" value="1"/>
</dbReference>
<dbReference type="SMART" id="SM00663">
    <property type="entry name" value="RPOLA_N"/>
    <property type="match status" value="1"/>
</dbReference>
<keyword evidence="7 11" id="KW-0862">Zinc</keyword>
<keyword evidence="9 11" id="KW-0804">Transcription</keyword>
<dbReference type="GO" id="GO:0003677">
    <property type="term" value="F:DNA binding"/>
    <property type="evidence" value="ECO:0007669"/>
    <property type="project" value="UniProtKB-UniRule"/>
</dbReference>
<dbReference type="Gene3D" id="1.10.150.390">
    <property type="match status" value="1"/>
</dbReference>
<dbReference type="Gene3D" id="1.10.274.100">
    <property type="entry name" value="RNA polymerase Rpb1, domain 3"/>
    <property type="match status" value="2"/>
</dbReference>
<evidence type="ECO:0000256" key="9">
    <source>
        <dbReference type="ARBA" id="ARBA00023163"/>
    </source>
</evidence>
<evidence type="ECO:0000256" key="3">
    <source>
        <dbReference type="ARBA" id="ARBA00022478"/>
    </source>
</evidence>